<comment type="caution">
    <text evidence="1">The sequence shown here is derived from an EMBL/GenBank/DDBJ whole genome shotgun (WGS) entry which is preliminary data.</text>
</comment>
<proteinExistence type="predicted"/>
<evidence type="ECO:0000313" key="2">
    <source>
        <dbReference type="Proteomes" id="UP000743370"/>
    </source>
</evidence>
<dbReference type="SUPFAM" id="SSF52047">
    <property type="entry name" value="RNI-like"/>
    <property type="match status" value="1"/>
</dbReference>
<dbReference type="AlphaFoldDB" id="A0A8T0K9A5"/>
<dbReference type="PANTHER" id="PTHR47186:SF18">
    <property type="entry name" value="RX N-TERMINAL DOMAIN-CONTAINING PROTEIN"/>
    <property type="match status" value="1"/>
</dbReference>
<dbReference type="InterPro" id="IPR032675">
    <property type="entry name" value="LRR_dom_sf"/>
</dbReference>
<dbReference type="PANTHER" id="PTHR47186">
    <property type="entry name" value="LEUCINE-RICH REPEAT-CONTAINING PROTEIN 57"/>
    <property type="match status" value="1"/>
</dbReference>
<protein>
    <recommendedName>
        <fullName evidence="3">NB-ARC domain-containing protein</fullName>
    </recommendedName>
</protein>
<organism evidence="1 2">
    <name type="scientific">Phaseolus angularis</name>
    <name type="common">Azuki bean</name>
    <name type="synonym">Vigna angularis</name>
    <dbReference type="NCBI Taxonomy" id="3914"/>
    <lineage>
        <taxon>Eukaryota</taxon>
        <taxon>Viridiplantae</taxon>
        <taxon>Streptophyta</taxon>
        <taxon>Embryophyta</taxon>
        <taxon>Tracheophyta</taxon>
        <taxon>Spermatophyta</taxon>
        <taxon>Magnoliopsida</taxon>
        <taxon>eudicotyledons</taxon>
        <taxon>Gunneridae</taxon>
        <taxon>Pentapetalae</taxon>
        <taxon>rosids</taxon>
        <taxon>fabids</taxon>
        <taxon>Fabales</taxon>
        <taxon>Fabaceae</taxon>
        <taxon>Papilionoideae</taxon>
        <taxon>50 kb inversion clade</taxon>
        <taxon>NPAAA clade</taxon>
        <taxon>indigoferoid/millettioid clade</taxon>
        <taxon>Phaseoleae</taxon>
        <taxon>Vigna</taxon>
    </lineage>
</organism>
<reference evidence="1 2" key="1">
    <citation type="submission" date="2020-05" db="EMBL/GenBank/DDBJ databases">
        <title>Vigna angularis (adzuki bean) Var. LongXiaoDou No. 4 denovo assembly.</title>
        <authorList>
            <person name="Xiang H."/>
        </authorList>
    </citation>
    <scope>NUCLEOTIDE SEQUENCE [LARGE SCALE GENOMIC DNA]</scope>
    <source>
        <tissue evidence="1">Leaf</tissue>
    </source>
</reference>
<evidence type="ECO:0000313" key="1">
    <source>
        <dbReference type="EMBL" id="KAG2394805.1"/>
    </source>
</evidence>
<gene>
    <name evidence="1" type="ORF">HKW66_Vig0078200</name>
</gene>
<accession>A0A8T0K9A5</accession>
<evidence type="ECO:0008006" key="3">
    <source>
        <dbReference type="Google" id="ProtNLM"/>
    </source>
</evidence>
<dbReference type="Gene3D" id="3.80.10.10">
    <property type="entry name" value="Ribonuclease Inhibitor"/>
    <property type="match status" value="1"/>
</dbReference>
<sequence length="173" mass="19341">MGEECVVIEASSNTLLSARVPYSSLFNPGISFDCTAFKRGLMSTFKKVESLRSLDHLIGQMPKLQILKLKSCPSLEMPKTLTQLQDLRHVMIDECVETPPNISKLRNLRTLGIFVAGSKPRCGLRELHSLKMGGTLRTKGFENVPNERDAKQENLIDKKDLNILQLSWGGRAN</sequence>
<name>A0A8T0K9A5_PHAAN</name>
<dbReference type="EMBL" id="JABFOF010000006">
    <property type="protein sequence ID" value="KAG2394805.1"/>
    <property type="molecule type" value="Genomic_DNA"/>
</dbReference>
<dbReference type="Proteomes" id="UP000743370">
    <property type="component" value="Unassembled WGS sequence"/>
</dbReference>